<organism evidence="2">
    <name type="scientific">Lygus hesperus</name>
    <name type="common">Western plant bug</name>
    <dbReference type="NCBI Taxonomy" id="30085"/>
    <lineage>
        <taxon>Eukaryota</taxon>
        <taxon>Metazoa</taxon>
        <taxon>Ecdysozoa</taxon>
        <taxon>Arthropoda</taxon>
        <taxon>Hexapoda</taxon>
        <taxon>Insecta</taxon>
        <taxon>Pterygota</taxon>
        <taxon>Neoptera</taxon>
        <taxon>Paraneoptera</taxon>
        <taxon>Hemiptera</taxon>
        <taxon>Heteroptera</taxon>
        <taxon>Panheteroptera</taxon>
        <taxon>Cimicomorpha</taxon>
        <taxon>Miridae</taxon>
        <taxon>Mirini</taxon>
        <taxon>Lygus</taxon>
    </lineage>
</organism>
<name>A0A0A9WVG0_LYGHE</name>
<gene>
    <name evidence="2" type="ORF">CM83_1802</name>
</gene>
<evidence type="ECO:0000313" key="2">
    <source>
        <dbReference type="EMBL" id="JAG08840.1"/>
    </source>
</evidence>
<accession>A0A0A9WVG0</accession>
<dbReference type="EMBL" id="GBHO01034764">
    <property type="protein sequence ID" value="JAG08840.1"/>
    <property type="molecule type" value="Transcribed_RNA"/>
</dbReference>
<reference evidence="2" key="2">
    <citation type="submission" date="2014-07" db="EMBL/GenBank/DDBJ databases">
        <authorList>
            <person name="Hull J."/>
        </authorList>
    </citation>
    <scope>NUCLEOTIDE SEQUENCE</scope>
</reference>
<sequence>MPKEGEREEGSYVKEKKRSKNMQVAMNRNDNTMINKRRNGSEGNGNNNNGSINNTRNIVRYNNTNDVRNRDSNRYSNEVSIFNNMMMDEFNMMNRSFDMMSRSFDAMHRNFGLSLFDNGFGS</sequence>
<reference evidence="2" key="1">
    <citation type="journal article" date="2014" name="PLoS ONE">
        <title>Transcriptome-Based Identification of ABC Transporters in the Western Tarnished Plant Bug Lygus hesperus.</title>
        <authorList>
            <person name="Hull J.J."/>
            <person name="Chaney K."/>
            <person name="Geib S.M."/>
            <person name="Fabrick J.A."/>
            <person name="Brent C.S."/>
            <person name="Walsh D."/>
            <person name="Lavine L.C."/>
        </authorList>
    </citation>
    <scope>NUCLEOTIDE SEQUENCE</scope>
</reference>
<protein>
    <submittedName>
        <fullName evidence="2">Uncharacterized protein</fullName>
    </submittedName>
</protein>
<feature type="compositionally biased region" description="Low complexity" evidence="1">
    <location>
        <begin position="44"/>
        <end position="57"/>
    </location>
</feature>
<feature type="region of interest" description="Disordered" evidence="1">
    <location>
        <begin position="1"/>
        <end position="72"/>
    </location>
</feature>
<feature type="compositionally biased region" description="Basic and acidic residues" evidence="1">
    <location>
        <begin position="1"/>
        <end position="14"/>
    </location>
</feature>
<proteinExistence type="predicted"/>
<evidence type="ECO:0000256" key="1">
    <source>
        <dbReference type="SAM" id="MobiDB-lite"/>
    </source>
</evidence>
<dbReference type="AlphaFoldDB" id="A0A0A9WVG0"/>
<feature type="compositionally biased region" description="Polar residues" evidence="1">
    <location>
        <begin position="21"/>
        <end position="34"/>
    </location>
</feature>